<comment type="caution">
    <text evidence="1">The sequence shown here is derived from an EMBL/GenBank/DDBJ whole genome shotgun (WGS) entry which is preliminary data.</text>
</comment>
<dbReference type="EMBL" id="BQNB010011395">
    <property type="protein sequence ID" value="GJS90013.1"/>
    <property type="molecule type" value="Genomic_DNA"/>
</dbReference>
<dbReference type="Proteomes" id="UP001151760">
    <property type="component" value="Unassembled WGS sequence"/>
</dbReference>
<proteinExistence type="predicted"/>
<keyword evidence="2" id="KW-1185">Reference proteome</keyword>
<protein>
    <submittedName>
        <fullName evidence="1">Uncharacterized protein</fullName>
    </submittedName>
</protein>
<evidence type="ECO:0000313" key="1">
    <source>
        <dbReference type="EMBL" id="GJS90013.1"/>
    </source>
</evidence>
<sequence length="299" mass="34104">QLRGYSFDEIKTLFKTTIRRVNTFVPIESEVDKAVLELAAGSSKRDAEEELDQEIPEQGMNVEALQTKYLIIEYDIYTQGTRKDDLVMLWSLVKERFNSTEPIDDKERETWVKLKREGNRHLYDGREGVSIVKRNSYIDTGCKALGESEPLSYNDLRPLSSLDEGLYLLACDEDVHCLANLVRSFKLLENDSSTPTKNSVYESVTPRFMPHGSSIEIYGLGHDESFRVDDLDLHLNLTLNLNVRVDEVVHAWGEEAVVHGRGEEDVKQGNGTYDDHDLLLDKENEIVEPNVDVHLFGII</sequence>
<organism evidence="1 2">
    <name type="scientific">Tanacetum coccineum</name>
    <dbReference type="NCBI Taxonomy" id="301880"/>
    <lineage>
        <taxon>Eukaryota</taxon>
        <taxon>Viridiplantae</taxon>
        <taxon>Streptophyta</taxon>
        <taxon>Embryophyta</taxon>
        <taxon>Tracheophyta</taxon>
        <taxon>Spermatophyta</taxon>
        <taxon>Magnoliopsida</taxon>
        <taxon>eudicotyledons</taxon>
        <taxon>Gunneridae</taxon>
        <taxon>Pentapetalae</taxon>
        <taxon>asterids</taxon>
        <taxon>campanulids</taxon>
        <taxon>Asterales</taxon>
        <taxon>Asteraceae</taxon>
        <taxon>Asteroideae</taxon>
        <taxon>Anthemideae</taxon>
        <taxon>Anthemidinae</taxon>
        <taxon>Tanacetum</taxon>
    </lineage>
</organism>
<gene>
    <name evidence="1" type="ORF">Tco_0772649</name>
</gene>
<evidence type="ECO:0000313" key="2">
    <source>
        <dbReference type="Proteomes" id="UP001151760"/>
    </source>
</evidence>
<reference evidence="1" key="2">
    <citation type="submission" date="2022-01" db="EMBL/GenBank/DDBJ databases">
        <authorList>
            <person name="Yamashiro T."/>
            <person name="Shiraishi A."/>
            <person name="Satake H."/>
            <person name="Nakayama K."/>
        </authorList>
    </citation>
    <scope>NUCLEOTIDE SEQUENCE</scope>
</reference>
<name>A0ABQ4ZIG4_9ASTR</name>
<feature type="non-terminal residue" evidence="1">
    <location>
        <position position="1"/>
    </location>
</feature>
<reference evidence="1" key="1">
    <citation type="journal article" date="2022" name="Int. J. Mol. Sci.">
        <title>Draft Genome of Tanacetum Coccineum: Genomic Comparison of Closely Related Tanacetum-Family Plants.</title>
        <authorList>
            <person name="Yamashiro T."/>
            <person name="Shiraishi A."/>
            <person name="Nakayama K."/>
            <person name="Satake H."/>
        </authorList>
    </citation>
    <scope>NUCLEOTIDE SEQUENCE</scope>
</reference>
<accession>A0ABQ4ZIG4</accession>